<gene>
    <name evidence="2" type="ORF">UFOVP1148_5</name>
    <name evidence="1" type="ORF">UFOVP809_16</name>
</gene>
<organism evidence="1">
    <name type="scientific">uncultured Caudovirales phage</name>
    <dbReference type="NCBI Taxonomy" id="2100421"/>
    <lineage>
        <taxon>Viruses</taxon>
        <taxon>Duplodnaviria</taxon>
        <taxon>Heunggongvirae</taxon>
        <taxon>Uroviricota</taxon>
        <taxon>Caudoviricetes</taxon>
        <taxon>Peduoviridae</taxon>
        <taxon>Maltschvirus</taxon>
        <taxon>Maltschvirus maltsch</taxon>
    </lineage>
</organism>
<name>A0A6J5NWE4_9CAUD</name>
<evidence type="ECO:0000313" key="1">
    <source>
        <dbReference type="EMBL" id="CAB4163323.1"/>
    </source>
</evidence>
<dbReference type="EMBL" id="LR797100">
    <property type="protein sequence ID" value="CAB4186490.1"/>
    <property type="molecule type" value="Genomic_DNA"/>
</dbReference>
<evidence type="ECO:0000313" key="2">
    <source>
        <dbReference type="EMBL" id="CAB4186490.1"/>
    </source>
</evidence>
<protein>
    <submittedName>
        <fullName evidence="1">Uncharacterized protein</fullName>
    </submittedName>
</protein>
<accession>A0A6J5NWE4</accession>
<dbReference type="EMBL" id="LR796745">
    <property type="protein sequence ID" value="CAB4163323.1"/>
    <property type="molecule type" value="Genomic_DNA"/>
</dbReference>
<sequence length="38" mass="4237">MILCIGFIVALVAVTWFVNDSSIPDDVVNTNYQKGKHK</sequence>
<reference evidence="1" key="1">
    <citation type="submission" date="2020-04" db="EMBL/GenBank/DDBJ databases">
        <authorList>
            <person name="Chiriac C."/>
            <person name="Salcher M."/>
            <person name="Ghai R."/>
            <person name="Kavagutti S V."/>
        </authorList>
    </citation>
    <scope>NUCLEOTIDE SEQUENCE</scope>
</reference>
<proteinExistence type="predicted"/>